<sequence length="384" mass="41890">MKWIKIALPIGILVVGYLAMKGVEATASDSVVTEEVDTRPTVTIEHLTTENYTVSISSYGEVTPLERTNLAAQVTGEVVSWNPDFIAGGLVERGETLFSIEKDSYEAALLQAEASLASAQAQLIQEQAQADVARREAKTLPDARVTDLYLRKPQVLSAQAAVKSAEAQLRIARRDLENCDVKAPYDALIVSRSIGKGDFVSTGTVAATLNNIETAEITFPVAGFDRPFLGSDMIGKTARVDLDAHGAAPVSAVIHRDLGTVDQATRMTHFVARIDDPYGLRTNKPVVRFGSYATLTFEGKTLDDVYRIPQELINRSKLWTLDDNNKLVSHQVKILREEGSDFLIQGQFNSEKVVMSLPEYPQEGMAVKVIEENGGLVAQRPAAK</sequence>
<dbReference type="Proteomes" id="UP000631300">
    <property type="component" value="Unassembled WGS sequence"/>
</dbReference>
<evidence type="ECO:0000256" key="1">
    <source>
        <dbReference type="ARBA" id="ARBA00009477"/>
    </source>
</evidence>
<dbReference type="Gene3D" id="1.10.287.470">
    <property type="entry name" value="Helix hairpin bin"/>
    <property type="match status" value="1"/>
</dbReference>
<dbReference type="PANTHER" id="PTHR30469:SF12">
    <property type="entry name" value="MULTIDRUG RESISTANCE PROTEIN MDTA"/>
    <property type="match status" value="1"/>
</dbReference>
<feature type="coiled-coil region" evidence="2">
    <location>
        <begin position="102"/>
        <end position="182"/>
    </location>
</feature>
<dbReference type="PANTHER" id="PTHR30469">
    <property type="entry name" value="MULTIDRUG RESISTANCE PROTEIN MDTA"/>
    <property type="match status" value="1"/>
</dbReference>
<proteinExistence type="inferred from homology"/>
<dbReference type="NCBIfam" id="TIGR01730">
    <property type="entry name" value="RND_mfp"/>
    <property type="match status" value="1"/>
</dbReference>
<keyword evidence="2" id="KW-0175">Coiled coil</keyword>
<reference evidence="3" key="2">
    <citation type="submission" date="2020-09" db="EMBL/GenBank/DDBJ databases">
        <authorList>
            <person name="Sun Q."/>
            <person name="Kim S."/>
        </authorList>
    </citation>
    <scope>NUCLEOTIDE SEQUENCE</scope>
    <source>
        <strain evidence="3">KCTC 22164</strain>
    </source>
</reference>
<dbReference type="InterPro" id="IPR006143">
    <property type="entry name" value="RND_pump_MFP"/>
</dbReference>
<dbReference type="GO" id="GO:0015562">
    <property type="term" value="F:efflux transmembrane transporter activity"/>
    <property type="evidence" value="ECO:0007669"/>
    <property type="project" value="TreeGrafter"/>
</dbReference>
<dbReference type="SUPFAM" id="SSF111369">
    <property type="entry name" value="HlyD-like secretion proteins"/>
    <property type="match status" value="1"/>
</dbReference>
<evidence type="ECO:0000313" key="3">
    <source>
        <dbReference type="EMBL" id="GGW75020.1"/>
    </source>
</evidence>
<dbReference type="GO" id="GO:1990281">
    <property type="term" value="C:efflux pump complex"/>
    <property type="evidence" value="ECO:0007669"/>
    <property type="project" value="TreeGrafter"/>
</dbReference>
<comment type="caution">
    <text evidence="3">The sequence shown here is derived from an EMBL/GenBank/DDBJ whole genome shotgun (WGS) entry which is preliminary data.</text>
</comment>
<protein>
    <submittedName>
        <fullName evidence="3">Membrane protein</fullName>
    </submittedName>
</protein>
<evidence type="ECO:0000313" key="4">
    <source>
        <dbReference type="Proteomes" id="UP000631300"/>
    </source>
</evidence>
<dbReference type="RefSeq" id="WP_189403410.1">
    <property type="nucleotide sequence ID" value="NZ_BMXP01000001.1"/>
</dbReference>
<organism evidence="3 4">
    <name type="scientific">Alteromonas halophila</name>
    <dbReference type="NCBI Taxonomy" id="516698"/>
    <lineage>
        <taxon>Bacteria</taxon>
        <taxon>Pseudomonadati</taxon>
        <taxon>Pseudomonadota</taxon>
        <taxon>Gammaproteobacteria</taxon>
        <taxon>Alteromonadales</taxon>
        <taxon>Alteromonadaceae</taxon>
        <taxon>Alteromonas/Salinimonas group</taxon>
        <taxon>Alteromonas</taxon>
    </lineage>
</organism>
<comment type="similarity">
    <text evidence="1">Belongs to the membrane fusion protein (MFP) (TC 8.A.1) family.</text>
</comment>
<keyword evidence="4" id="KW-1185">Reference proteome</keyword>
<accession>A0A918JF94</accession>
<gene>
    <name evidence="3" type="ORF">GCM10007391_04010</name>
</gene>
<dbReference type="Gene3D" id="2.40.30.170">
    <property type="match status" value="1"/>
</dbReference>
<dbReference type="Gene3D" id="2.40.50.100">
    <property type="match status" value="1"/>
</dbReference>
<evidence type="ECO:0000256" key="2">
    <source>
        <dbReference type="SAM" id="Coils"/>
    </source>
</evidence>
<reference evidence="3" key="1">
    <citation type="journal article" date="2014" name="Int. J. Syst. Evol. Microbiol.">
        <title>Complete genome sequence of Corynebacterium casei LMG S-19264T (=DSM 44701T), isolated from a smear-ripened cheese.</title>
        <authorList>
            <consortium name="US DOE Joint Genome Institute (JGI-PGF)"/>
            <person name="Walter F."/>
            <person name="Albersmeier A."/>
            <person name="Kalinowski J."/>
            <person name="Ruckert C."/>
        </authorList>
    </citation>
    <scope>NUCLEOTIDE SEQUENCE</scope>
    <source>
        <strain evidence="3">KCTC 22164</strain>
    </source>
</reference>
<name>A0A918JF94_9ALTE</name>
<dbReference type="EMBL" id="BMXP01000001">
    <property type="protein sequence ID" value="GGW75020.1"/>
    <property type="molecule type" value="Genomic_DNA"/>
</dbReference>
<dbReference type="AlphaFoldDB" id="A0A918JF94"/>